<evidence type="ECO:0000256" key="1">
    <source>
        <dbReference type="SAM" id="Coils"/>
    </source>
</evidence>
<evidence type="ECO:0000313" key="4">
    <source>
        <dbReference type="Proteomes" id="UP000270342"/>
    </source>
</evidence>
<dbReference type="EMBL" id="RBZU01000015">
    <property type="protein sequence ID" value="RKP46214.1"/>
    <property type="molecule type" value="Genomic_DNA"/>
</dbReference>
<protein>
    <submittedName>
        <fullName evidence="3">Exonuclease subunit SbcC</fullName>
    </submittedName>
</protein>
<dbReference type="InterPro" id="IPR027417">
    <property type="entry name" value="P-loop_NTPase"/>
</dbReference>
<organism evidence="3 4">
    <name type="scientific">Pararobbsia silviterrae</name>
    <dbReference type="NCBI Taxonomy" id="1792498"/>
    <lineage>
        <taxon>Bacteria</taxon>
        <taxon>Pseudomonadati</taxon>
        <taxon>Pseudomonadota</taxon>
        <taxon>Betaproteobacteria</taxon>
        <taxon>Burkholderiales</taxon>
        <taxon>Burkholderiaceae</taxon>
        <taxon>Pararobbsia</taxon>
    </lineage>
</organism>
<keyword evidence="3" id="KW-0269">Exonuclease</keyword>
<dbReference type="RefSeq" id="WP_121090606.1">
    <property type="nucleotide sequence ID" value="NZ_RBZU01000015.1"/>
</dbReference>
<dbReference type="OrthoDB" id="9795626at2"/>
<dbReference type="Proteomes" id="UP000270342">
    <property type="component" value="Unassembled WGS sequence"/>
</dbReference>
<dbReference type="Pfam" id="PF13558">
    <property type="entry name" value="SbcC_Walker_B"/>
    <property type="match status" value="1"/>
</dbReference>
<dbReference type="GO" id="GO:0006302">
    <property type="term" value="P:double-strand break repair"/>
    <property type="evidence" value="ECO:0007669"/>
    <property type="project" value="InterPro"/>
</dbReference>
<keyword evidence="1" id="KW-0175">Coiled coil</keyword>
<dbReference type="GO" id="GO:0004527">
    <property type="term" value="F:exonuclease activity"/>
    <property type="evidence" value="ECO:0007669"/>
    <property type="project" value="UniProtKB-KW"/>
</dbReference>
<dbReference type="Gene3D" id="3.40.50.300">
    <property type="entry name" value="P-loop containing nucleotide triphosphate hydrolases"/>
    <property type="match status" value="2"/>
</dbReference>
<keyword evidence="4" id="KW-1185">Reference proteome</keyword>
<evidence type="ECO:0000313" key="3">
    <source>
        <dbReference type="EMBL" id="RKP46214.1"/>
    </source>
</evidence>
<comment type="caution">
    <text evidence="3">The sequence shown here is derived from an EMBL/GenBank/DDBJ whole genome shotgun (WGS) entry which is preliminary data.</text>
</comment>
<reference evidence="3 4" key="1">
    <citation type="submission" date="2018-10" db="EMBL/GenBank/DDBJ databases">
        <title>Robbsia sp. DHC34, isolated from soil.</title>
        <authorList>
            <person name="Gao Z.-H."/>
            <person name="Qiu L.-H."/>
        </authorList>
    </citation>
    <scope>NUCLEOTIDE SEQUENCE [LARGE SCALE GENOMIC DNA]</scope>
    <source>
        <strain evidence="3 4">DHC34</strain>
    </source>
</reference>
<dbReference type="PANTHER" id="PTHR32114">
    <property type="entry name" value="ABC TRANSPORTER ABCH.3"/>
    <property type="match status" value="1"/>
</dbReference>
<sequence length="1206" mass="133237">MKILTLRLRNLNSLRGEWKIDFTREPFRGNGLFAITGPTGAGKTTLLDAICLALYHRTPRMETVSAGGNELMTRHAFECLAEVEFEVKGRGYRAFWSQRRARDKADGNLQAPKVELAYLDGTIVTDKIQEKLRSIESITGLDFGRFTKSMMLAQGGFAAFLDAKANERAELLEELTGTDIYGQISTRVFERAREEKSALDALQARVEGVVLLDDTQRAALMNEAGELGKAEAQQTARLQTVQALIQWRDDLAKADLEHRQAADAEQRARTALAEARPDLDRLAASEPAEQLRAVHAAWQSASRAHTSAVDALAQARRERREAIDTVAATLWRAAELRGQIATQAERDVSDARRDIASIDASLAAHPARAKLGEALADWRAQLDLRRQRIAEAEAGDARARAQGAQIVTLDEKLKQTQSALADASKARDAAHHAEAEQQSALNAVLAGRDEASLREQWQALQTRRGVLQQVLQIETKQEEIRRTLAEVDTLLARRERELADKTHAHQQADVQWRGIAEQIRDKEKLIEQERRIHELSAYRAWLRPGEPCELCGSTEHPAITEYDALDLSKTQRELDERRGKLAEIEARVRALVQAIAALKGEIEATGQRRASLAKEDADHTTSAAALRETSGIELADRASLIAAIDVNARAVDDIAATLKQIETLRNAVEVAARTRVAAEKADGDARHAVQLIEQARSGAVDQHTLTMSNLAAIRTELDARTHALNASVGVAGYAERDDWSDSRAWLAEREAEWSAWQQRVERRQSIVRQADVLAQRLDDARQSAQKWRARWDAFVSERDTERVRRESASARREIAVDEHGQGSLWLDDARDTPAVNEDAVSVRETTLDSHALGDEARADAIPRVFNAIEPVDDPRAAFGEAEVALDRAQGRASECAGTVQSLAARVEALAREHESARRQWDGALTASPFADEAAFAQALIEPDARDRLQQLRKRVDEAVSNTQAVRQAAIRRLDALRAEAKTEAALDALSGERDTLTAAIRHLTERQGEIKAQLQADDQQREARKTLFEQLAARRVSVDGWQRLNSLIGSSDGAKYRKFAQGLTLDHLIHLANRQLVRLHGRYALNRKLGGELELEVVDTWQGDIARDTRTLSGGESFLVSLALALALSDLVSHKTSIDSLFLDEGFGTLDGETLDIALDALDALNASGKMIGVISHVEALKERIPVQIKVRKRAGVGFSDIEVSG</sequence>
<dbReference type="GO" id="GO:0016887">
    <property type="term" value="F:ATP hydrolysis activity"/>
    <property type="evidence" value="ECO:0007669"/>
    <property type="project" value="InterPro"/>
</dbReference>
<dbReference type="InterPro" id="IPR003593">
    <property type="entry name" value="AAA+_ATPase"/>
</dbReference>
<dbReference type="SUPFAM" id="SSF52540">
    <property type="entry name" value="P-loop containing nucleoside triphosphate hydrolases"/>
    <property type="match status" value="1"/>
</dbReference>
<feature type="coiled-coil region" evidence="1">
    <location>
        <begin position="567"/>
        <end position="601"/>
    </location>
</feature>
<gene>
    <name evidence="3" type="ORF">D7S86_25175</name>
</gene>
<accession>A0A494XDL3</accession>
<proteinExistence type="predicted"/>
<keyword evidence="3" id="KW-0378">Hydrolase</keyword>
<evidence type="ECO:0000259" key="2">
    <source>
        <dbReference type="SMART" id="SM00382"/>
    </source>
</evidence>
<dbReference type="SMART" id="SM00382">
    <property type="entry name" value="AAA"/>
    <property type="match status" value="1"/>
</dbReference>
<dbReference type="PANTHER" id="PTHR32114:SF2">
    <property type="entry name" value="ABC TRANSPORTER ABCH.3"/>
    <property type="match status" value="1"/>
</dbReference>
<dbReference type="Pfam" id="PF13476">
    <property type="entry name" value="AAA_23"/>
    <property type="match status" value="1"/>
</dbReference>
<dbReference type="AlphaFoldDB" id="A0A494XDL3"/>
<dbReference type="InterPro" id="IPR038729">
    <property type="entry name" value="Rad50/SbcC_AAA"/>
</dbReference>
<feature type="coiled-coil region" evidence="1">
    <location>
        <begin position="948"/>
        <end position="1006"/>
    </location>
</feature>
<feature type="domain" description="AAA+ ATPase" evidence="2">
    <location>
        <begin position="29"/>
        <end position="390"/>
    </location>
</feature>
<keyword evidence="3" id="KW-0540">Nuclease</keyword>
<name>A0A494XDL3_9BURK</name>